<protein>
    <recommendedName>
        <fullName evidence="9">Zinc metalloproteinase</fullName>
    </recommendedName>
</protein>
<comment type="subcellular location">
    <subcellularLocation>
        <location evidence="1 9">Secreted</location>
    </subcellularLocation>
</comment>
<evidence type="ECO:0000256" key="4">
    <source>
        <dbReference type="ARBA" id="ARBA00022729"/>
    </source>
</evidence>
<name>A0ABR1CSF3_NECAM</name>
<evidence type="ECO:0000256" key="11">
    <source>
        <dbReference type="RuleBase" id="RU361183"/>
    </source>
</evidence>
<evidence type="ECO:0000256" key="3">
    <source>
        <dbReference type="ARBA" id="ARBA00022723"/>
    </source>
</evidence>
<dbReference type="PROSITE" id="PS00022">
    <property type="entry name" value="EGF_1"/>
    <property type="match status" value="1"/>
</dbReference>
<gene>
    <name evidence="13" type="primary">Necator_chrIII.g10005</name>
    <name evidence="13" type="ORF">RB195_009240</name>
</gene>
<dbReference type="InterPro" id="IPR001506">
    <property type="entry name" value="Peptidase_M12A"/>
</dbReference>
<dbReference type="Pfam" id="PF01400">
    <property type="entry name" value="Astacin"/>
    <property type="match status" value="1"/>
</dbReference>
<accession>A0ABR1CSF3</accession>
<feature type="binding site" evidence="10">
    <location>
        <position position="205"/>
    </location>
    <ligand>
        <name>Zn(2+)</name>
        <dbReference type="ChEBI" id="CHEBI:29105"/>
        <note>catalytic</note>
    </ligand>
</feature>
<dbReference type="SMART" id="SM00235">
    <property type="entry name" value="ZnMc"/>
    <property type="match status" value="1"/>
</dbReference>
<proteinExistence type="predicted"/>
<sequence length="427" mass="46984">MVTQGAVALSEETKKALLKASGGKTLEERRARLQNLSTLYFGNGTTLKNQSKISAVEVLTEGSAPEADIEPSIEKINAREGVSEYLFQADINLSEEQLTWIEESIAKNDSARTKRQVWLNAVVWTDNTVYYYFDGSIDTQKRSIVNKALNYLRSRTCIKFVESQVAPNRIRVFNGAGCWSYVGMMGGVQDLSLGTGCSQVGIAAHEFTHALGVYHMQMRDDRDNYVMVDLTNVPTNMQGNFGKLPTAESINYNPYEYGSCMHYQSNAFATSGDSMIPIEGDYLNTLGSRVISFYDVKTINDHYKCIDQCQVAPAACTNGGIPNPNNCAACVCPYGYGGALCGDRPTGCGSTLTATALWQVRQFTFGSATSTTTLDMPLLCNHWIQAPAGKQVQVRVTYIKDPKCQKGCNLNSIEPKIKADRMITNVR</sequence>
<dbReference type="EMBL" id="JAVFWL010000003">
    <property type="protein sequence ID" value="KAK6741262.1"/>
    <property type="molecule type" value="Genomic_DNA"/>
</dbReference>
<keyword evidence="10 11" id="KW-0378">Hydrolase</keyword>
<keyword evidence="6 10" id="KW-0482">Metalloprotease</keyword>
<feature type="binding site" evidence="10">
    <location>
        <position position="215"/>
    </location>
    <ligand>
        <name>Zn(2+)</name>
        <dbReference type="ChEBI" id="CHEBI:29105"/>
        <note>catalytic</note>
    </ligand>
</feature>
<feature type="binding site" evidence="10">
    <location>
        <position position="209"/>
    </location>
    <ligand>
        <name>Zn(2+)</name>
        <dbReference type="ChEBI" id="CHEBI:29105"/>
        <note>catalytic</note>
    </ligand>
</feature>
<dbReference type="PANTHER" id="PTHR10127">
    <property type="entry name" value="DISCOIDIN, CUB, EGF, LAMININ , AND ZINC METALLOPROTEASE DOMAIN CONTAINING"/>
    <property type="match status" value="1"/>
</dbReference>
<keyword evidence="2 9" id="KW-0964">Secreted</keyword>
<evidence type="ECO:0000256" key="8">
    <source>
        <dbReference type="ARBA" id="ARBA00023180"/>
    </source>
</evidence>
<dbReference type="PIRSF" id="PIRSF036365">
    <property type="entry name" value="Astacin_nematoda"/>
    <property type="match status" value="1"/>
</dbReference>
<organism evidence="13 14">
    <name type="scientific">Necator americanus</name>
    <name type="common">Human hookworm</name>
    <dbReference type="NCBI Taxonomy" id="51031"/>
    <lineage>
        <taxon>Eukaryota</taxon>
        <taxon>Metazoa</taxon>
        <taxon>Ecdysozoa</taxon>
        <taxon>Nematoda</taxon>
        <taxon>Chromadorea</taxon>
        <taxon>Rhabditida</taxon>
        <taxon>Rhabditina</taxon>
        <taxon>Rhabditomorpha</taxon>
        <taxon>Strongyloidea</taxon>
        <taxon>Ancylostomatidae</taxon>
        <taxon>Bunostominae</taxon>
        <taxon>Necator</taxon>
    </lineage>
</organism>
<dbReference type="InterPro" id="IPR034035">
    <property type="entry name" value="Astacin-like_dom"/>
</dbReference>
<comment type="caution">
    <text evidence="13">The sequence shown here is derived from an EMBL/GenBank/DDBJ whole genome shotgun (WGS) entry which is preliminary data.</text>
</comment>
<dbReference type="PROSITE" id="PS01186">
    <property type="entry name" value="EGF_2"/>
    <property type="match status" value="1"/>
</dbReference>
<feature type="active site" evidence="10">
    <location>
        <position position="206"/>
    </location>
</feature>
<dbReference type="PROSITE" id="PS51864">
    <property type="entry name" value="ASTACIN"/>
    <property type="match status" value="1"/>
</dbReference>
<evidence type="ECO:0000256" key="7">
    <source>
        <dbReference type="ARBA" id="ARBA00023157"/>
    </source>
</evidence>
<keyword evidence="14" id="KW-1185">Reference proteome</keyword>
<comment type="cofactor">
    <cofactor evidence="10 11">
        <name>Zn(2+)</name>
        <dbReference type="ChEBI" id="CHEBI:29105"/>
    </cofactor>
    <text evidence="10 11">Binds 1 zinc ion per subunit.</text>
</comment>
<keyword evidence="3 10" id="KW-0479">Metal-binding</keyword>
<dbReference type="Gene3D" id="3.40.390.10">
    <property type="entry name" value="Collagenase (Catalytic Domain)"/>
    <property type="match status" value="1"/>
</dbReference>
<keyword evidence="5 10" id="KW-0862">Zinc</keyword>
<dbReference type="InterPro" id="IPR024079">
    <property type="entry name" value="MetalloPept_cat_dom_sf"/>
</dbReference>
<comment type="caution">
    <text evidence="10">Lacks conserved residue(s) required for the propagation of feature annotation.</text>
</comment>
<evidence type="ECO:0000313" key="13">
    <source>
        <dbReference type="EMBL" id="KAK6741262.1"/>
    </source>
</evidence>
<keyword evidence="4" id="KW-0732">Signal</keyword>
<evidence type="ECO:0000256" key="10">
    <source>
        <dbReference type="PROSITE-ProRule" id="PRU01211"/>
    </source>
</evidence>
<dbReference type="Proteomes" id="UP001303046">
    <property type="component" value="Unassembled WGS sequence"/>
</dbReference>
<dbReference type="InterPro" id="IPR017050">
    <property type="entry name" value="Metallopeptidase_nem"/>
</dbReference>
<keyword evidence="7" id="KW-1015">Disulfide bond</keyword>
<keyword evidence="10 11" id="KW-0645">Protease</keyword>
<feature type="domain" description="Peptidase M12A" evidence="12">
    <location>
        <begin position="111"/>
        <end position="306"/>
    </location>
</feature>
<keyword evidence="8" id="KW-0325">Glycoprotein</keyword>
<evidence type="ECO:0000256" key="2">
    <source>
        <dbReference type="ARBA" id="ARBA00022525"/>
    </source>
</evidence>
<dbReference type="InterPro" id="IPR006026">
    <property type="entry name" value="Peptidase_Metallo"/>
</dbReference>
<evidence type="ECO:0000256" key="5">
    <source>
        <dbReference type="ARBA" id="ARBA00022833"/>
    </source>
</evidence>
<dbReference type="CDD" id="cd04280">
    <property type="entry name" value="ZnMc_astacin_like"/>
    <property type="match status" value="1"/>
</dbReference>
<evidence type="ECO:0000256" key="9">
    <source>
        <dbReference type="PIRNR" id="PIRNR036365"/>
    </source>
</evidence>
<dbReference type="PANTHER" id="PTHR10127:SF831">
    <property type="entry name" value="ZINC METALLOPROTEINASE NAS-37"/>
    <property type="match status" value="1"/>
</dbReference>
<evidence type="ECO:0000256" key="6">
    <source>
        <dbReference type="ARBA" id="ARBA00023049"/>
    </source>
</evidence>
<reference evidence="13 14" key="1">
    <citation type="submission" date="2023-08" db="EMBL/GenBank/DDBJ databases">
        <title>A Necator americanus chromosomal reference genome.</title>
        <authorList>
            <person name="Ilik V."/>
            <person name="Petrzelkova K.J."/>
            <person name="Pardy F."/>
            <person name="Fuh T."/>
            <person name="Niatou-Singa F.S."/>
            <person name="Gouil Q."/>
            <person name="Baker L."/>
            <person name="Ritchie M.E."/>
            <person name="Jex A.R."/>
            <person name="Gazzola D."/>
            <person name="Li H."/>
            <person name="Toshio Fujiwara R."/>
            <person name="Zhan B."/>
            <person name="Aroian R.V."/>
            <person name="Pafco B."/>
            <person name="Schwarz E.M."/>
        </authorList>
    </citation>
    <scope>NUCLEOTIDE SEQUENCE [LARGE SCALE GENOMIC DNA]</scope>
    <source>
        <strain evidence="13 14">Aroian</strain>
        <tissue evidence="13">Whole animal</tissue>
    </source>
</reference>
<dbReference type="PRINTS" id="PR00480">
    <property type="entry name" value="ASTACIN"/>
</dbReference>
<dbReference type="InterPro" id="IPR000742">
    <property type="entry name" value="EGF"/>
</dbReference>
<evidence type="ECO:0000256" key="1">
    <source>
        <dbReference type="ARBA" id="ARBA00004613"/>
    </source>
</evidence>
<dbReference type="SUPFAM" id="SSF55486">
    <property type="entry name" value="Metalloproteases ('zincins'), catalytic domain"/>
    <property type="match status" value="1"/>
</dbReference>
<evidence type="ECO:0000313" key="14">
    <source>
        <dbReference type="Proteomes" id="UP001303046"/>
    </source>
</evidence>
<evidence type="ECO:0000259" key="12">
    <source>
        <dbReference type="PROSITE" id="PS51864"/>
    </source>
</evidence>